<dbReference type="RefSeq" id="WP_115304137.1">
    <property type="nucleotide sequence ID" value="NZ_CAAAHO010000010.1"/>
</dbReference>
<dbReference type="PRINTS" id="PR00625">
    <property type="entry name" value="JDOMAIN"/>
</dbReference>
<dbReference type="Proteomes" id="UP000254968">
    <property type="component" value="Unassembled WGS sequence"/>
</dbReference>
<sequence>MLEQNILDEITRAKIYSLGNHSLSEAQGFLTKFRASDMYEKLTSVDISELDDEDIICLTLTRKAEDTKKIDINILKSAILNVYLKINNDLEKEGTNLKPLLEGDFDLFCNYIGHDLTKNTILTGIEAAIAILKAINYSQNIFFTEHKSFSIFRHQYNENFKGYLNLSGLDLRNSDFGSANLNDVDLTDTNLTHSNLEGANLDRALLLRTDLSHAKLNSASMRGTEFGLAILENIQISPFYINFLTEEFDKASLEDQLNHLYQQNLDENKHVSIFKSITENINFSLRKMKISFDEKFKLIDMAINHVLFGDQRVNTVTNWFNYSIRFFSFGKNKDVPTISLSNAQKDLIFIRNMLEFESTRDPKKDQEEFMKFFRSNLKEEFIFPEQNKRKQPISPIEVFIDKYGSCYEVLGIDQNSNKSDIEKQYKKLSLKYHPDRNKSLEAPEEFQKINNAKEILVDESKRRIHDQLLGITHTANFNFRY</sequence>
<dbReference type="OrthoDB" id="9779889at2"/>
<dbReference type="InterPro" id="IPR001623">
    <property type="entry name" value="DnaJ_domain"/>
</dbReference>
<name>A0A378JP05_9GAMM</name>
<dbReference type="EMBL" id="UGNV01000002">
    <property type="protein sequence ID" value="STX55493.1"/>
    <property type="molecule type" value="Genomic_DNA"/>
</dbReference>
<evidence type="ECO:0000313" key="4">
    <source>
        <dbReference type="Proteomes" id="UP000254968"/>
    </source>
</evidence>
<dbReference type="InterPro" id="IPR036869">
    <property type="entry name" value="J_dom_sf"/>
</dbReference>
<dbReference type="SMART" id="SM00271">
    <property type="entry name" value="DnaJ"/>
    <property type="match status" value="1"/>
</dbReference>
<dbReference type="Gene3D" id="2.160.20.80">
    <property type="entry name" value="E3 ubiquitin-protein ligase SopA"/>
    <property type="match status" value="1"/>
</dbReference>
<evidence type="ECO:0000313" key="3">
    <source>
        <dbReference type="EMBL" id="STX55493.1"/>
    </source>
</evidence>
<accession>A0A378JP05</accession>
<feature type="domain" description="J" evidence="2">
    <location>
        <begin position="405"/>
        <end position="469"/>
    </location>
</feature>
<dbReference type="InterPro" id="IPR050817">
    <property type="entry name" value="DjlA_DnaK_co-chaperone"/>
</dbReference>
<evidence type="ECO:0000259" key="2">
    <source>
        <dbReference type="PROSITE" id="PS50076"/>
    </source>
</evidence>
<proteinExistence type="predicted"/>
<organism evidence="3 4">
    <name type="scientific">Legionella beliardensis</name>
    <dbReference type="NCBI Taxonomy" id="91822"/>
    <lineage>
        <taxon>Bacteria</taxon>
        <taxon>Pseudomonadati</taxon>
        <taxon>Pseudomonadota</taxon>
        <taxon>Gammaproteobacteria</taxon>
        <taxon>Legionellales</taxon>
        <taxon>Legionellaceae</taxon>
        <taxon>Legionella</taxon>
    </lineage>
</organism>
<dbReference type="PANTHER" id="PTHR24074">
    <property type="entry name" value="CO-CHAPERONE PROTEIN DJLA"/>
    <property type="match status" value="1"/>
</dbReference>
<dbReference type="Pfam" id="PF00226">
    <property type="entry name" value="DnaJ"/>
    <property type="match status" value="1"/>
</dbReference>
<dbReference type="Gene3D" id="1.10.287.110">
    <property type="entry name" value="DnaJ domain"/>
    <property type="match status" value="1"/>
</dbReference>
<dbReference type="SUPFAM" id="SSF46565">
    <property type="entry name" value="Chaperone J-domain"/>
    <property type="match status" value="1"/>
</dbReference>
<protein>
    <submittedName>
        <fullName evidence="3">Molecular chaperone DnaJ</fullName>
    </submittedName>
</protein>
<dbReference type="Pfam" id="PF00805">
    <property type="entry name" value="Pentapeptide"/>
    <property type="match status" value="1"/>
</dbReference>
<dbReference type="InterPro" id="IPR001646">
    <property type="entry name" value="5peptide_repeat"/>
</dbReference>
<reference evidence="3 4" key="1">
    <citation type="submission" date="2018-06" db="EMBL/GenBank/DDBJ databases">
        <authorList>
            <consortium name="Pathogen Informatics"/>
            <person name="Doyle S."/>
        </authorList>
    </citation>
    <scope>NUCLEOTIDE SEQUENCE [LARGE SCALE GENOMIC DNA]</scope>
    <source>
        <strain evidence="3 4">NCTC13315</strain>
    </source>
</reference>
<dbReference type="PROSITE" id="PS50076">
    <property type="entry name" value="DNAJ_2"/>
    <property type="match status" value="1"/>
</dbReference>
<evidence type="ECO:0000256" key="1">
    <source>
        <dbReference type="ARBA" id="ARBA00023186"/>
    </source>
</evidence>
<dbReference type="AlphaFoldDB" id="A0A378JP05"/>
<dbReference type="SUPFAM" id="SSF141571">
    <property type="entry name" value="Pentapeptide repeat-like"/>
    <property type="match status" value="1"/>
</dbReference>
<dbReference type="CDD" id="cd06257">
    <property type="entry name" value="DnaJ"/>
    <property type="match status" value="1"/>
</dbReference>
<gene>
    <name evidence="3" type="primary">dnaJ_5</name>
    <name evidence="3" type="ORF">NCTC13315_02865</name>
</gene>
<keyword evidence="4" id="KW-1185">Reference proteome</keyword>
<keyword evidence="1" id="KW-0143">Chaperone</keyword>